<dbReference type="InterPro" id="IPR005467">
    <property type="entry name" value="His_kinase_dom"/>
</dbReference>
<evidence type="ECO:0000256" key="1">
    <source>
        <dbReference type="ARBA" id="ARBA00000085"/>
    </source>
</evidence>
<protein>
    <recommendedName>
        <fullName evidence="2">histidine kinase</fullName>
        <ecNumber evidence="2">2.7.13.3</ecNumber>
    </recommendedName>
</protein>
<dbReference type="EC" id="2.7.13.3" evidence="2"/>
<evidence type="ECO:0000313" key="5">
    <source>
        <dbReference type="Proteomes" id="UP000676194"/>
    </source>
</evidence>
<gene>
    <name evidence="4" type="ORF">KIH39_08250</name>
</gene>
<dbReference type="SUPFAM" id="SSF55874">
    <property type="entry name" value="ATPase domain of HSP90 chaperone/DNA topoisomerase II/histidine kinase"/>
    <property type="match status" value="1"/>
</dbReference>
<dbReference type="PANTHER" id="PTHR43065">
    <property type="entry name" value="SENSOR HISTIDINE KINASE"/>
    <property type="match status" value="1"/>
</dbReference>
<dbReference type="SUPFAM" id="SSF47384">
    <property type="entry name" value="Homodimeric domain of signal transducing histidine kinase"/>
    <property type="match status" value="1"/>
</dbReference>
<dbReference type="Pfam" id="PF02518">
    <property type="entry name" value="HATPase_c"/>
    <property type="match status" value="1"/>
</dbReference>
<feature type="domain" description="Histidine kinase" evidence="3">
    <location>
        <begin position="30"/>
        <end position="255"/>
    </location>
</feature>
<dbReference type="RefSeq" id="WP_213498859.1">
    <property type="nucleotide sequence ID" value="NZ_CP074694.1"/>
</dbReference>
<dbReference type="AlphaFoldDB" id="A0A8E6B8L5"/>
<dbReference type="InterPro" id="IPR004358">
    <property type="entry name" value="Sig_transdc_His_kin-like_C"/>
</dbReference>
<dbReference type="Gene3D" id="1.10.287.130">
    <property type="match status" value="1"/>
</dbReference>
<dbReference type="EMBL" id="CP074694">
    <property type="protein sequence ID" value="QVL33882.1"/>
    <property type="molecule type" value="Genomic_DNA"/>
</dbReference>
<keyword evidence="5" id="KW-1185">Reference proteome</keyword>
<dbReference type="InterPro" id="IPR003594">
    <property type="entry name" value="HATPase_dom"/>
</dbReference>
<dbReference type="KEGG" id="tsph:KIH39_08250"/>
<dbReference type="InterPro" id="IPR036097">
    <property type="entry name" value="HisK_dim/P_sf"/>
</dbReference>
<dbReference type="Proteomes" id="UP000676194">
    <property type="component" value="Chromosome"/>
</dbReference>
<dbReference type="PROSITE" id="PS50109">
    <property type="entry name" value="HIS_KIN"/>
    <property type="match status" value="1"/>
</dbReference>
<proteinExistence type="predicted"/>
<dbReference type="PANTHER" id="PTHR43065:SF42">
    <property type="entry name" value="TWO-COMPONENT SENSOR PPRA"/>
    <property type="match status" value="1"/>
</dbReference>
<organism evidence="4 5">
    <name type="scientific">Telmatocola sphagniphila</name>
    <dbReference type="NCBI Taxonomy" id="1123043"/>
    <lineage>
        <taxon>Bacteria</taxon>
        <taxon>Pseudomonadati</taxon>
        <taxon>Planctomycetota</taxon>
        <taxon>Planctomycetia</taxon>
        <taxon>Gemmatales</taxon>
        <taxon>Gemmataceae</taxon>
    </lineage>
</organism>
<evidence type="ECO:0000256" key="2">
    <source>
        <dbReference type="ARBA" id="ARBA00012438"/>
    </source>
</evidence>
<comment type="catalytic activity">
    <reaction evidence="1">
        <text>ATP + protein L-histidine = ADP + protein N-phospho-L-histidine.</text>
        <dbReference type="EC" id="2.7.13.3"/>
    </reaction>
</comment>
<sequence>MATPPAPSDWPATSGSSPFFSSSLGHLTGGIAHNFNNYLTTILGNAELAAMVPQQDRQTQEYLGQIQVAAQQAADLCQKLLIYSGNSLYRSTPNSINALLESLRRPLEALMEGRATLLLMLGVDLPRIDCDPELFKQAVTQLVLNAVEAQDGPPSKILLLSGRRRFKRADLDSFIHGRTLPEEVYVTLEVIDTGRGISAAEIGRIFEPFYSTKLTGRGLGLSIVLGFMHRLGGAISVKSEPNQGSTFRLLFPAIPTSKA</sequence>
<dbReference type="InterPro" id="IPR036890">
    <property type="entry name" value="HATPase_C_sf"/>
</dbReference>
<evidence type="ECO:0000259" key="3">
    <source>
        <dbReference type="PROSITE" id="PS50109"/>
    </source>
</evidence>
<dbReference type="SMART" id="SM00387">
    <property type="entry name" value="HATPase_c"/>
    <property type="match status" value="1"/>
</dbReference>
<dbReference type="Gene3D" id="3.30.565.10">
    <property type="entry name" value="Histidine kinase-like ATPase, C-terminal domain"/>
    <property type="match status" value="1"/>
</dbReference>
<name>A0A8E6B8L5_9BACT</name>
<accession>A0A8E6B8L5</accession>
<evidence type="ECO:0000313" key="4">
    <source>
        <dbReference type="EMBL" id="QVL33882.1"/>
    </source>
</evidence>
<reference evidence="4" key="1">
    <citation type="submission" date="2021-05" db="EMBL/GenBank/DDBJ databases">
        <title>Complete genome sequence of the cellulolytic planctomycete Telmatocola sphagniphila SP2T and characterization of the first cellulase from planctomycetes.</title>
        <authorList>
            <person name="Rakitin A.L."/>
            <person name="Beletsky A.V."/>
            <person name="Naumoff D.G."/>
            <person name="Kulichevskaya I.S."/>
            <person name="Mardanov A.V."/>
            <person name="Ravin N.V."/>
            <person name="Dedysh S.N."/>
        </authorList>
    </citation>
    <scope>NUCLEOTIDE SEQUENCE</scope>
    <source>
        <strain evidence="4">SP2T</strain>
    </source>
</reference>
<dbReference type="PRINTS" id="PR00344">
    <property type="entry name" value="BCTRLSENSOR"/>
</dbReference>
<dbReference type="GO" id="GO:0000155">
    <property type="term" value="F:phosphorelay sensor kinase activity"/>
    <property type="evidence" value="ECO:0007669"/>
    <property type="project" value="InterPro"/>
</dbReference>